<evidence type="ECO:0008006" key="5">
    <source>
        <dbReference type="Google" id="ProtNLM"/>
    </source>
</evidence>
<dbReference type="InterPro" id="IPR029063">
    <property type="entry name" value="SAM-dependent_MTases_sf"/>
</dbReference>
<proteinExistence type="inferred from homology"/>
<dbReference type="EMBL" id="CP069032">
    <property type="protein sequence ID" value="QRC99760.1"/>
    <property type="molecule type" value="Genomic_DNA"/>
</dbReference>
<dbReference type="KEGG" id="pno:SNOG_06702"/>
<evidence type="ECO:0000313" key="4">
    <source>
        <dbReference type="Proteomes" id="UP000663193"/>
    </source>
</evidence>
<dbReference type="InterPro" id="IPR007757">
    <property type="entry name" value="MT-A70-like"/>
</dbReference>
<feature type="compositionally biased region" description="Basic and acidic residues" evidence="2">
    <location>
        <begin position="66"/>
        <end position="75"/>
    </location>
</feature>
<dbReference type="PROSITE" id="PS51143">
    <property type="entry name" value="MT_A70"/>
    <property type="match status" value="1"/>
</dbReference>
<evidence type="ECO:0000313" key="3">
    <source>
        <dbReference type="EMBL" id="QRC99760.1"/>
    </source>
</evidence>
<accession>A0A7U2F6S6</accession>
<gene>
    <name evidence="3" type="ORF">JI435_067020</name>
</gene>
<feature type="region of interest" description="Disordered" evidence="2">
    <location>
        <begin position="42"/>
        <end position="75"/>
    </location>
</feature>
<dbReference type="RefSeq" id="XP_001797065.1">
    <property type="nucleotide sequence ID" value="XM_001797013.1"/>
</dbReference>
<dbReference type="Proteomes" id="UP000663193">
    <property type="component" value="Chromosome 10"/>
</dbReference>
<organism evidence="3 4">
    <name type="scientific">Phaeosphaeria nodorum (strain SN15 / ATCC MYA-4574 / FGSC 10173)</name>
    <name type="common">Glume blotch fungus</name>
    <name type="synonym">Parastagonospora nodorum</name>
    <dbReference type="NCBI Taxonomy" id="321614"/>
    <lineage>
        <taxon>Eukaryota</taxon>
        <taxon>Fungi</taxon>
        <taxon>Dikarya</taxon>
        <taxon>Ascomycota</taxon>
        <taxon>Pezizomycotina</taxon>
        <taxon>Dothideomycetes</taxon>
        <taxon>Pleosporomycetidae</taxon>
        <taxon>Pleosporales</taxon>
        <taxon>Pleosporineae</taxon>
        <taxon>Phaeosphaeriaceae</taxon>
        <taxon>Parastagonospora</taxon>
    </lineage>
</organism>
<dbReference type="Pfam" id="PF05063">
    <property type="entry name" value="MT-A70"/>
    <property type="match status" value="1"/>
</dbReference>
<dbReference type="SUPFAM" id="SSF53335">
    <property type="entry name" value="S-adenosyl-L-methionine-dependent methyltransferases"/>
    <property type="match status" value="1"/>
</dbReference>
<keyword evidence="4" id="KW-1185">Reference proteome</keyword>
<dbReference type="PANTHER" id="PTHR12829">
    <property type="entry name" value="N6-ADENOSINE-METHYLTRANSFERASE"/>
    <property type="match status" value="1"/>
</dbReference>
<reference evidence="4" key="1">
    <citation type="journal article" date="2021" name="BMC Genomics">
        <title>Chromosome-level genome assembly and manually-curated proteome of model necrotroph Parastagonospora nodorum Sn15 reveals a genome-wide trove of candidate effector homologs, and redundancy of virulence-related functions within an accessory chromosome.</title>
        <authorList>
            <person name="Bertazzoni S."/>
            <person name="Jones D.A.B."/>
            <person name="Phan H.T."/>
            <person name="Tan K.-C."/>
            <person name="Hane J.K."/>
        </authorList>
    </citation>
    <scope>NUCLEOTIDE SEQUENCE [LARGE SCALE GENOMIC DNA]</scope>
    <source>
        <strain evidence="4">SN15 / ATCC MYA-4574 / FGSC 10173)</strain>
    </source>
</reference>
<dbReference type="OMA" id="EEWVWIK"/>
<protein>
    <recommendedName>
        <fullName evidence="5">MT-A70-domain-containing protein</fullName>
    </recommendedName>
</protein>
<dbReference type="AlphaFoldDB" id="A0A7U2F6S6"/>
<comment type="similarity">
    <text evidence="1">Belongs to the MT-A70-like family.</text>
</comment>
<evidence type="ECO:0000256" key="1">
    <source>
        <dbReference type="PROSITE-ProRule" id="PRU00489"/>
    </source>
</evidence>
<evidence type="ECO:0000256" key="2">
    <source>
        <dbReference type="SAM" id="MobiDB-lite"/>
    </source>
</evidence>
<dbReference type="VEuPathDB" id="FungiDB:JI435_067020"/>
<dbReference type="PANTHER" id="PTHR12829:SF4">
    <property type="entry name" value="N(6)-ADENINE-SPECIFIC METHYLTRANSFERASE METTL4"/>
    <property type="match status" value="1"/>
</dbReference>
<dbReference type="OrthoDB" id="61116at2759"/>
<name>A0A7U2F6S6_PHANO</name>
<sequence>MASRGAPRSSILYQNTDRDITLVDIPTSIAVAQDRSATLLSTAPLKAPIEPKEDYQPKSQKAKANTAHEHADGAQHAEYKSLIEQALGHIRTHVSRQWCEPRILLHAKSQEAMEIDDPEKQLESRLRQWAACKESKGDDAAFDIQKMMASLGATCEHDATAGKQVTQGWVTSYRPAREAMSGAQVAETVARDEPKEPWTSSFHNPEVFSLDMSITEHGVHDTQLGPEYRFTIPPRSTFFLSDSTHSDAFRASFRELTDEYTLPRHFDLVLLDPPWPNRSAKRKGAYEQVGGMPYLKRMLLRMDLDNYLEHNALVGVWITNKEALREHVLGPGGLFETWNVGLIEEWIWIKTTTKGEPMFDIDTVLRKPYEILLLGRAAPNSWTTMTHAPTIKRRVIAAVPDMHSRKPCLKKLLELYMPDPTDYSALEVFSRYLVSGWTSWGNEVIKYNWDFYWSSGTSHEASTEHSLPLRMA</sequence>